<evidence type="ECO:0000313" key="3">
    <source>
        <dbReference type="RefSeq" id="XP_013065964.2"/>
    </source>
</evidence>
<dbReference type="GO" id="GO:0005739">
    <property type="term" value="C:mitochondrion"/>
    <property type="evidence" value="ECO:0007669"/>
    <property type="project" value="GOC"/>
</dbReference>
<gene>
    <name evidence="3" type="primary">LOC106054587</name>
</gene>
<proteinExistence type="predicted"/>
<sequence length="398" mass="46825">MSLLLARTSLILRLSTKKPSLLIKGTSNSLIAKSSIHVAHLTAYGGSPPQRKKPWPYKEKGFRYWHIPFDRVDSRLDDNSKIIIIDGNVASGKTELGQKIAKEFDMLYVPDFNNSDMCDLIPEKGFDLREFDPQVPVKTRTCDFEKFYSRKAPKKILDNFPREQYILFRRKLYRFAQKVMAHFLSTGQGIVMNRGMWSDIVFAHTLAKQGYMSQAALKAYKYQYEVATDYFWHPHLIIYLDAPVSFVRDRIKKRNVPWEVNSPVLTGEFLNTMNEVYKTVYLPHMRNHCEILSYNLAENPVLDFDLIVEEMESLDLDNAPREHEQRFEDWKYLHNTDYNNMRSFCSPNNTQKLDEIFTFYKPFEAPELVLDGYDEEIYNETLQTDPRIKYLKPDRVFL</sequence>
<dbReference type="AlphaFoldDB" id="A0A9U8DXV4"/>
<dbReference type="RefSeq" id="XP_013065964.2">
    <property type="nucleotide sequence ID" value="XM_013210510.2"/>
</dbReference>
<accession>A0A9U8DXV4</accession>
<dbReference type="SUPFAM" id="SSF52540">
    <property type="entry name" value="P-loop containing nucleoside triphosphate hydrolases"/>
    <property type="match status" value="1"/>
</dbReference>
<dbReference type="GO" id="GO:0006120">
    <property type="term" value="P:mitochondrial electron transport, NADH to ubiquinone"/>
    <property type="evidence" value="ECO:0007669"/>
    <property type="project" value="TreeGrafter"/>
</dbReference>
<organism evidence="2 3">
    <name type="scientific">Biomphalaria glabrata</name>
    <name type="common">Bloodfluke planorb</name>
    <name type="synonym">Freshwater snail</name>
    <dbReference type="NCBI Taxonomy" id="6526"/>
    <lineage>
        <taxon>Eukaryota</taxon>
        <taxon>Metazoa</taxon>
        <taxon>Spiralia</taxon>
        <taxon>Lophotrochozoa</taxon>
        <taxon>Mollusca</taxon>
        <taxon>Gastropoda</taxon>
        <taxon>Heterobranchia</taxon>
        <taxon>Euthyneura</taxon>
        <taxon>Panpulmonata</taxon>
        <taxon>Hygrophila</taxon>
        <taxon>Lymnaeoidea</taxon>
        <taxon>Planorbidae</taxon>
        <taxon>Biomphalaria</taxon>
    </lineage>
</organism>
<evidence type="ECO:0000313" key="2">
    <source>
        <dbReference type="Proteomes" id="UP001165740"/>
    </source>
</evidence>
<reference evidence="3" key="1">
    <citation type="submission" date="2025-08" db="UniProtKB">
        <authorList>
            <consortium name="RefSeq"/>
        </authorList>
    </citation>
    <scope>IDENTIFICATION</scope>
</reference>
<dbReference type="InterPro" id="IPR031314">
    <property type="entry name" value="DNK_dom"/>
</dbReference>
<name>A0A9U8DXV4_BIOGL</name>
<dbReference type="InterPro" id="IPR027417">
    <property type="entry name" value="P-loop_NTPase"/>
</dbReference>
<dbReference type="Gene3D" id="3.40.50.300">
    <property type="entry name" value="P-loop containing nucleotide triphosphate hydrolases"/>
    <property type="match status" value="1"/>
</dbReference>
<feature type="domain" description="Deoxynucleoside kinase" evidence="1">
    <location>
        <begin position="83"/>
        <end position="324"/>
    </location>
</feature>
<dbReference type="PANTHER" id="PTHR10513:SF15">
    <property type="entry name" value="NADH DEHYDROGENASE [UBIQUINONE] 1 ALPHA SUBCOMPLEX SUBUNIT 10, MITOCHONDRIAL"/>
    <property type="match status" value="1"/>
</dbReference>
<dbReference type="Proteomes" id="UP001165740">
    <property type="component" value="Chromosome 1"/>
</dbReference>
<keyword evidence="2" id="KW-1185">Reference proteome</keyword>
<dbReference type="PANTHER" id="PTHR10513">
    <property type="entry name" value="DEOXYNUCLEOSIDE KINASE"/>
    <property type="match status" value="1"/>
</dbReference>
<evidence type="ECO:0000259" key="1">
    <source>
        <dbReference type="Pfam" id="PF01712"/>
    </source>
</evidence>
<dbReference type="OrthoDB" id="17400at2759"/>
<protein>
    <submittedName>
        <fullName evidence="3">NADH dehydrogenase [ubiquinone] 1 alpha subcomplex subunit 10, mitochondrial-like</fullName>
    </submittedName>
</protein>
<dbReference type="OMA" id="DPHNKKM"/>
<dbReference type="Pfam" id="PF01712">
    <property type="entry name" value="dNK"/>
    <property type="match status" value="1"/>
</dbReference>
<dbReference type="InterPro" id="IPR050566">
    <property type="entry name" value="Deoxyribonucleoside_kinase"/>
</dbReference>
<dbReference type="GeneID" id="106054587"/>
<dbReference type="KEGG" id="bgt:106054587"/>